<dbReference type="PANTHER" id="PTHR13371:SF0">
    <property type="entry name" value="CENTROSOMAL PROTEIN OF 104 KDA"/>
    <property type="match status" value="1"/>
</dbReference>
<dbReference type="PANTHER" id="PTHR13371">
    <property type="entry name" value="GLYCINE-, GLUTAMATE-, THIENYLCYCLOHEXYLPIPERIDINE-BINDING PROTEIN"/>
    <property type="match status" value="1"/>
</dbReference>
<protein>
    <recommendedName>
        <fullName evidence="2">Centrosomal protein CEP104 N-terminal domain-containing protein</fullName>
    </recommendedName>
</protein>
<evidence type="ECO:0000259" key="2">
    <source>
        <dbReference type="Pfam" id="PF21038"/>
    </source>
</evidence>
<proteinExistence type="predicted"/>
<sequence length="600" mass="68260">MGANSLLYEIVHCSSWDDDYSPEQLANNGFTKESSVEKCKGWQTPKIDVYIGILKDPEDILEDIVVPDSSSEEDNMLIEFTRLGYVCFDNNAKAQFRAREFKSIKVDLDGDLLSASTRRTKIKQTAELLLKQSNIEIVDGRIITLQPSQTVPDIEEEREEKEEEVALMDDRPYDMDETLIDSDMINRMSNEMYPTRNEEWMISEFDEPKYEDSLDTESVPEAIMDEERESFSLPIQLFGEEMIAKILSVKSKYRGEGLDGLKVSVETAYKLAQENQLEKLYVIFEEEIMCDPIILAINFINASLMLIQEVIMDSRESMVLDTITIWHNLNGFCREIDVDPERIIDWVERTFCGLLKRTGDNNPRIKEEAASLILVLAQTYSTPPYTLLPLYIGKPERMIHNYKEAKLRIELVESTVIKLGIESSLKKKSKKALVSLDDLMQFVVAYLGHAHDEVRETAVKLVITISDQIGFSLVSNFIDESLKLSLADVSFNKLLRILTFQKTVKKLVDKDSINTKSIKNDTKKTISELRALTVSARKTPTSSRATAKRPATATDTKMSVADKKRPTSTIKKTTTNTRATKTAKPKEPVKEKPPVIGENW</sequence>
<comment type="caution">
    <text evidence="3">The sequence shown here is derived from an EMBL/GenBank/DDBJ whole genome shotgun (WGS) entry which is preliminary data.</text>
</comment>
<gene>
    <name evidence="3" type="ORF">CU098_011704</name>
</gene>
<dbReference type="Pfam" id="PF21040">
    <property type="entry name" value="CEP104-like_TOG"/>
    <property type="match status" value="1"/>
</dbReference>
<dbReference type="InterPro" id="IPR016024">
    <property type="entry name" value="ARM-type_fold"/>
</dbReference>
<dbReference type="SUPFAM" id="SSF48371">
    <property type="entry name" value="ARM repeat"/>
    <property type="match status" value="1"/>
</dbReference>
<dbReference type="InterPro" id="IPR048739">
    <property type="entry name" value="CEP104_N"/>
</dbReference>
<dbReference type="Pfam" id="PF21038">
    <property type="entry name" value="CEP104_N"/>
    <property type="match status" value="1"/>
</dbReference>
<dbReference type="Gene3D" id="1.25.10.10">
    <property type="entry name" value="Leucine-rich Repeat Variant"/>
    <property type="match status" value="1"/>
</dbReference>
<dbReference type="OrthoDB" id="66599at2759"/>
<feature type="compositionally biased region" description="Polar residues" evidence="1">
    <location>
        <begin position="536"/>
        <end position="545"/>
    </location>
</feature>
<evidence type="ECO:0000313" key="4">
    <source>
        <dbReference type="Proteomes" id="UP000253551"/>
    </source>
</evidence>
<feature type="region of interest" description="Disordered" evidence="1">
    <location>
        <begin position="536"/>
        <end position="600"/>
    </location>
</feature>
<accession>A0A367KRM1</accession>
<organism evidence="3 4">
    <name type="scientific">Rhizopus stolonifer</name>
    <name type="common">Rhizopus nigricans</name>
    <dbReference type="NCBI Taxonomy" id="4846"/>
    <lineage>
        <taxon>Eukaryota</taxon>
        <taxon>Fungi</taxon>
        <taxon>Fungi incertae sedis</taxon>
        <taxon>Mucoromycota</taxon>
        <taxon>Mucoromycotina</taxon>
        <taxon>Mucoromycetes</taxon>
        <taxon>Mucorales</taxon>
        <taxon>Mucorineae</taxon>
        <taxon>Rhizopodaceae</taxon>
        <taxon>Rhizopus</taxon>
    </lineage>
</organism>
<dbReference type="Proteomes" id="UP000253551">
    <property type="component" value="Unassembled WGS sequence"/>
</dbReference>
<dbReference type="InterPro" id="IPR052607">
    <property type="entry name" value="CEP104-like"/>
</dbReference>
<reference evidence="3 4" key="1">
    <citation type="journal article" date="2018" name="G3 (Bethesda)">
        <title>Phylogenetic and Phylogenomic Definition of Rhizopus Species.</title>
        <authorList>
            <person name="Gryganskyi A.P."/>
            <person name="Golan J."/>
            <person name="Dolatabadi S."/>
            <person name="Mondo S."/>
            <person name="Robb S."/>
            <person name="Idnurm A."/>
            <person name="Muszewska A."/>
            <person name="Steczkiewicz K."/>
            <person name="Masonjones S."/>
            <person name="Liao H.L."/>
            <person name="Gajdeczka M.T."/>
            <person name="Anike F."/>
            <person name="Vuek A."/>
            <person name="Anishchenko I.M."/>
            <person name="Voigt K."/>
            <person name="de Hoog G.S."/>
            <person name="Smith M.E."/>
            <person name="Heitman J."/>
            <person name="Vilgalys R."/>
            <person name="Stajich J.E."/>
        </authorList>
    </citation>
    <scope>NUCLEOTIDE SEQUENCE [LARGE SCALE GENOMIC DNA]</scope>
    <source>
        <strain evidence="3 4">LSU 92-RS-03</strain>
    </source>
</reference>
<feature type="compositionally biased region" description="Basic and acidic residues" evidence="1">
    <location>
        <begin position="584"/>
        <end position="593"/>
    </location>
</feature>
<feature type="compositionally biased region" description="Low complexity" evidence="1">
    <location>
        <begin position="567"/>
        <end position="582"/>
    </location>
</feature>
<feature type="domain" description="Centrosomal protein CEP104 N-terminal" evidence="2">
    <location>
        <begin position="70"/>
        <end position="112"/>
    </location>
</feature>
<dbReference type="InterPro" id="IPR011989">
    <property type="entry name" value="ARM-like"/>
</dbReference>
<evidence type="ECO:0000313" key="3">
    <source>
        <dbReference type="EMBL" id="RCI04853.1"/>
    </source>
</evidence>
<dbReference type="GO" id="GO:0005929">
    <property type="term" value="C:cilium"/>
    <property type="evidence" value="ECO:0007669"/>
    <property type="project" value="TreeGrafter"/>
</dbReference>
<dbReference type="EMBL" id="PJQM01000558">
    <property type="protein sequence ID" value="RCI04853.1"/>
    <property type="molecule type" value="Genomic_DNA"/>
</dbReference>
<evidence type="ECO:0000256" key="1">
    <source>
        <dbReference type="SAM" id="MobiDB-lite"/>
    </source>
</evidence>
<name>A0A367KRM1_RHIST</name>
<keyword evidence="4" id="KW-1185">Reference proteome</keyword>
<dbReference type="AlphaFoldDB" id="A0A367KRM1"/>